<sequence>MKPVHSLFAAGLLAISLLTGCSSPTDGQTPSAPATDGTATSAAGTQAPADASPARVVQVDTGTVIATQEYTVPGTKDKVTVGLQSLVVDEKTMVLQLVLTPDFTSVSDSSDISVFKMFGETSPRPKLVDRDNLKEYSLISAPGLNWSADSVYTKTTNHEPVIWWGVYAAPQDNNETFDVRVADALAEFTDVPVTR</sequence>
<keyword evidence="4" id="KW-1185">Reference proteome</keyword>
<dbReference type="Proteomes" id="UP000766570">
    <property type="component" value="Unassembled WGS sequence"/>
</dbReference>
<feature type="compositionally biased region" description="Low complexity" evidence="1">
    <location>
        <begin position="29"/>
        <end position="54"/>
    </location>
</feature>
<name>A0ABS4WC71_9MICC</name>
<feature type="signal peptide" evidence="2">
    <location>
        <begin position="1"/>
        <end position="27"/>
    </location>
</feature>
<proteinExistence type="predicted"/>
<gene>
    <name evidence="3" type="ORF">JOF46_001121</name>
</gene>
<evidence type="ECO:0000256" key="2">
    <source>
        <dbReference type="SAM" id="SignalP"/>
    </source>
</evidence>
<keyword evidence="2" id="KW-0732">Signal</keyword>
<evidence type="ECO:0000256" key="1">
    <source>
        <dbReference type="SAM" id="MobiDB-lite"/>
    </source>
</evidence>
<evidence type="ECO:0008006" key="5">
    <source>
        <dbReference type="Google" id="ProtNLM"/>
    </source>
</evidence>
<feature type="region of interest" description="Disordered" evidence="1">
    <location>
        <begin position="24"/>
        <end position="54"/>
    </location>
</feature>
<protein>
    <recommendedName>
        <fullName evidence="5">DUF4352 domain-containing protein</fullName>
    </recommendedName>
</protein>
<comment type="caution">
    <text evidence="3">The sequence shown here is derived from an EMBL/GenBank/DDBJ whole genome shotgun (WGS) entry which is preliminary data.</text>
</comment>
<feature type="chain" id="PRO_5046700001" description="DUF4352 domain-containing protein" evidence="2">
    <location>
        <begin position="28"/>
        <end position="195"/>
    </location>
</feature>
<reference evidence="3 4" key="1">
    <citation type="submission" date="2021-03" db="EMBL/GenBank/DDBJ databases">
        <title>Sequencing the genomes of 1000 actinobacteria strains.</title>
        <authorList>
            <person name="Klenk H.-P."/>
        </authorList>
    </citation>
    <scope>NUCLEOTIDE SEQUENCE [LARGE SCALE GENOMIC DNA]</scope>
    <source>
        <strain evidence="3 4">DSM 15454</strain>
    </source>
</reference>
<dbReference type="EMBL" id="JAGIOE010000001">
    <property type="protein sequence ID" value="MBP2373209.1"/>
    <property type="molecule type" value="Genomic_DNA"/>
</dbReference>
<dbReference type="PROSITE" id="PS51257">
    <property type="entry name" value="PROKAR_LIPOPROTEIN"/>
    <property type="match status" value="1"/>
</dbReference>
<organism evidence="3 4">
    <name type="scientific">Paeniglutamicibacter psychrophenolicus</name>
    <dbReference type="NCBI Taxonomy" id="257454"/>
    <lineage>
        <taxon>Bacteria</taxon>
        <taxon>Bacillati</taxon>
        <taxon>Actinomycetota</taxon>
        <taxon>Actinomycetes</taxon>
        <taxon>Micrococcales</taxon>
        <taxon>Micrococcaceae</taxon>
        <taxon>Paeniglutamicibacter</taxon>
    </lineage>
</organism>
<accession>A0ABS4WC71</accession>
<evidence type="ECO:0000313" key="4">
    <source>
        <dbReference type="Proteomes" id="UP000766570"/>
    </source>
</evidence>
<dbReference type="RefSeq" id="WP_209906417.1">
    <property type="nucleotide sequence ID" value="NZ_BAAAMI010000019.1"/>
</dbReference>
<evidence type="ECO:0000313" key="3">
    <source>
        <dbReference type="EMBL" id="MBP2373209.1"/>
    </source>
</evidence>